<proteinExistence type="predicted"/>
<organism evidence="1 2">
    <name type="scientific">Coprinellus micaceus</name>
    <name type="common">Glistening ink-cap mushroom</name>
    <name type="synonym">Coprinus micaceus</name>
    <dbReference type="NCBI Taxonomy" id="71717"/>
    <lineage>
        <taxon>Eukaryota</taxon>
        <taxon>Fungi</taxon>
        <taxon>Dikarya</taxon>
        <taxon>Basidiomycota</taxon>
        <taxon>Agaricomycotina</taxon>
        <taxon>Agaricomycetes</taxon>
        <taxon>Agaricomycetidae</taxon>
        <taxon>Agaricales</taxon>
        <taxon>Agaricineae</taxon>
        <taxon>Psathyrellaceae</taxon>
        <taxon>Coprinellus</taxon>
    </lineage>
</organism>
<comment type="caution">
    <text evidence="1">The sequence shown here is derived from an EMBL/GenBank/DDBJ whole genome shotgun (WGS) entry which is preliminary data.</text>
</comment>
<evidence type="ECO:0000313" key="2">
    <source>
        <dbReference type="Proteomes" id="UP000298030"/>
    </source>
</evidence>
<protein>
    <submittedName>
        <fullName evidence="1">Uncharacterized protein</fullName>
    </submittedName>
</protein>
<accession>A0A4Y7TL51</accession>
<reference evidence="1 2" key="1">
    <citation type="journal article" date="2019" name="Nat. Ecol. Evol.">
        <title>Megaphylogeny resolves global patterns of mushroom evolution.</title>
        <authorList>
            <person name="Varga T."/>
            <person name="Krizsan K."/>
            <person name="Foldi C."/>
            <person name="Dima B."/>
            <person name="Sanchez-Garcia M."/>
            <person name="Sanchez-Ramirez S."/>
            <person name="Szollosi G.J."/>
            <person name="Szarkandi J.G."/>
            <person name="Papp V."/>
            <person name="Albert L."/>
            <person name="Andreopoulos W."/>
            <person name="Angelini C."/>
            <person name="Antonin V."/>
            <person name="Barry K.W."/>
            <person name="Bougher N.L."/>
            <person name="Buchanan P."/>
            <person name="Buyck B."/>
            <person name="Bense V."/>
            <person name="Catcheside P."/>
            <person name="Chovatia M."/>
            <person name="Cooper J."/>
            <person name="Damon W."/>
            <person name="Desjardin D."/>
            <person name="Finy P."/>
            <person name="Geml J."/>
            <person name="Haridas S."/>
            <person name="Hughes K."/>
            <person name="Justo A."/>
            <person name="Karasinski D."/>
            <person name="Kautmanova I."/>
            <person name="Kiss B."/>
            <person name="Kocsube S."/>
            <person name="Kotiranta H."/>
            <person name="LaButti K.M."/>
            <person name="Lechner B.E."/>
            <person name="Liimatainen K."/>
            <person name="Lipzen A."/>
            <person name="Lukacs Z."/>
            <person name="Mihaltcheva S."/>
            <person name="Morgado L.N."/>
            <person name="Niskanen T."/>
            <person name="Noordeloos M.E."/>
            <person name="Ohm R.A."/>
            <person name="Ortiz-Santana B."/>
            <person name="Ovrebo C."/>
            <person name="Racz N."/>
            <person name="Riley R."/>
            <person name="Savchenko A."/>
            <person name="Shiryaev A."/>
            <person name="Soop K."/>
            <person name="Spirin V."/>
            <person name="Szebenyi C."/>
            <person name="Tomsovsky M."/>
            <person name="Tulloss R.E."/>
            <person name="Uehling J."/>
            <person name="Grigoriev I.V."/>
            <person name="Vagvolgyi C."/>
            <person name="Papp T."/>
            <person name="Martin F.M."/>
            <person name="Miettinen O."/>
            <person name="Hibbett D.S."/>
            <person name="Nagy L.G."/>
        </authorList>
    </citation>
    <scope>NUCLEOTIDE SEQUENCE [LARGE SCALE GENOMIC DNA]</scope>
    <source>
        <strain evidence="1 2">FP101781</strain>
    </source>
</reference>
<dbReference type="EMBL" id="QPFP01000010">
    <property type="protein sequence ID" value="TEB34239.1"/>
    <property type="molecule type" value="Genomic_DNA"/>
</dbReference>
<sequence length="124" mass="13511">MAFVICPVPIHLLCLLPPHSVIFLENTGASLGKVIDRSGNGVATSDFVASIIGLACVALNPCYLTVSGAIYPLPPQCLPVSIVEDRLGRLRRSISLSYSIATNKRLQKLHNVPMRRLPRDHKAR</sequence>
<name>A0A4Y7TL51_COPMI</name>
<dbReference type="AlphaFoldDB" id="A0A4Y7TL51"/>
<dbReference type="Proteomes" id="UP000298030">
    <property type="component" value="Unassembled WGS sequence"/>
</dbReference>
<keyword evidence="2" id="KW-1185">Reference proteome</keyword>
<evidence type="ECO:0000313" key="1">
    <source>
        <dbReference type="EMBL" id="TEB34239.1"/>
    </source>
</evidence>
<gene>
    <name evidence="1" type="ORF">FA13DRAFT_1729749</name>
</gene>